<evidence type="ECO:0000313" key="2">
    <source>
        <dbReference type="Proteomes" id="UP001291999"/>
    </source>
</evidence>
<protein>
    <submittedName>
        <fullName evidence="1">Uncharacterized protein</fullName>
    </submittedName>
</protein>
<gene>
    <name evidence="1" type="ORF">SFC79_10560</name>
</gene>
<dbReference type="Proteomes" id="UP001291999">
    <property type="component" value="Unassembled WGS sequence"/>
</dbReference>
<dbReference type="EMBL" id="JAXQPW010000002">
    <property type="protein sequence ID" value="MDZ5662206.1"/>
    <property type="molecule type" value="Genomic_DNA"/>
</dbReference>
<accession>A0ABU5KB93</accession>
<proteinExistence type="predicted"/>
<name>A0ABU5KB93_9ACTN</name>
<comment type="caution">
    <text evidence="1">The sequence shown here is derived from an EMBL/GenBank/DDBJ whole genome shotgun (WGS) entry which is preliminary data.</text>
</comment>
<reference evidence="1 2" key="1">
    <citation type="submission" date="2023-11" db="EMBL/GenBank/DDBJ databases">
        <title>Novel species in genus Nocardioides.</title>
        <authorList>
            <person name="Zhou H."/>
        </authorList>
    </citation>
    <scope>NUCLEOTIDE SEQUENCE [LARGE SCALE GENOMIC DNA]</scope>
    <source>
        <strain evidence="1 2">S-58</strain>
    </source>
</reference>
<evidence type="ECO:0000313" key="1">
    <source>
        <dbReference type="EMBL" id="MDZ5662206.1"/>
    </source>
</evidence>
<sequence length="209" mass="21707">MTTRSQRASTTCVAVDARTSDNAGAEHLVHLLDAVLPAAEPGYVASTHLVPGEGPHTAVAASWPCVEGSAPAVEDVLEMMAAAVDALGGVGIVVHGETGTASRGPEELVAGALRAGGEHRARSTGRLARYHGRSEVERRTTVAEVVALSVVDAVEALAGTDVEPTTPVDLTGWARPTWQHGRVVLLVQQGHAGLVPFESRDQIPCCSHH</sequence>
<keyword evidence="2" id="KW-1185">Reference proteome</keyword>
<organism evidence="1 2">
    <name type="scientific">Nocardioides renjunii</name>
    <dbReference type="NCBI Taxonomy" id="3095075"/>
    <lineage>
        <taxon>Bacteria</taxon>
        <taxon>Bacillati</taxon>
        <taxon>Actinomycetota</taxon>
        <taxon>Actinomycetes</taxon>
        <taxon>Propionibacteriales</taxon>
        <taxon>Nocardioidaceae</taxon>
        <taxon>Nocardioides</taxon>
    </lineage>
</organism>
<dbReference type="RefSeq" id="WP_322424306.1">
    <property type="nucleotide sequence ID" value="NZ_JAXQPW010000002.1"/>
</dbReference>